<feature type="chain" id="PRO_5045630949" description="Alpha/beta hydrolase family protein" evidence="2">
    <location>
        <begin position="25"/>
        <end position="547"/>
    </location>
</feature>
<organism evidence="3 4">
    <name type="scientific">Mobilicoccus caccae</name>
    <dbReference type="NCBI Taxonomy" id="1859295"/>
    <lineage>
        <taxon>Bacteria</taxon>
        <taxon>Bacillati</taxon>
        <taxon>Actinomycetota</taxon>
        <taxon>Actinomycetes</taxon>
        <taxon>Micrococcales</taxon>
        <taxon>Dermatophilaceae</taxon>
        <taxon>Mobilicoccus</taxon>
    </lineage>
</organism>
<evidence type="ECO:0000256" key="2">
    <source>
        <dbReference type="SAM" id="SignalP"/>
    </source>
</evidence>
<evidence type="ECO:0008006" key="5">
    <source>
        <dbReference type="Google" id="ProtNLM"/>
    </source>
</evidence>
<sequence length="547" mass="59129">MTRLRRLTTAVTTALLIGPLIAIAPATGAGIAHRDSSASPAPSPESRFVPPTDCTAQVGMPQQGPLPGYRVPDATHGHVCIGFTPTPLAPAGSRTDYRVTAFTDQALRSRYRECHAAGGCAADAQLDSYEPQTFRLTGSVVPFGKIDPDDANLDLSAIRRPGFFARAPFTEPIAAAEKRTTTVEFTVPAERFDVEHGHPAAVKLRGWYLAGKGVADRRGERRRSLVILIGGRTIETTTTQDPKDPLYVRTGDGRWANADYPQKGSLTESWGGPAWRSYLRSLNEAGFDVLTFDKRGHGISGGRTPDNTFQQGLDMLRAVDALRSGRGLRTLGPDGVTRTGTAAARAVVPPRERARMPILLGGSSQGSYTTQWAMHANTRRWCEVDRPRGGPCHKPWGIPNIKGAILLAALPGFPRSEPDQIALEGARRERLGLVRYPSSEPLAGIGSWPAVFFGKGLTDDVAGPLGTFDAYRRARPAGRELLFVRGPHSELAWGDRATRLVQRRMVAFATRAVTGRPTTQRRFTDLRQAVAASPPLYAPTTSPTPLP</sequence>
<dbReference type="EMBL" id="BSUO01000001">
    <property type="protein sequence ID" value="GMA40320.1"/>
    <property type="molecule type" value="Genomic_DNA"/>
</dbReference>
<reference evidence="4" key="1">
    <citation type="journal article" date="2019" name="Int. J. Syst. Evol. Microbiol.">
        <title>The Global Catalogue of Microorganisms (GCM) 10K type strain sequencing project: providing services to taxonomists for standard genome sequencing and annotation.</title>
        <authorList>
            <consortium name="The Broad Institute Genomics Platform"/>
            <consortium name="The Broad Institute Genome Sequencing Center for Infectious Disease"/>
            <person name="Wu L."/>
            <person name="Ma J."/>
        </authorList>
    </citation>
    <scope>NUCLEOTIDE SEQUENCE [LARGE SCALE GENOMIC DNA]</scope>
    <source>
        <strain evidence="4">NBRC 113072</strain>
    </source>
</reference>
<keyword evidence="2" id="KW-0732">Signal</keyword>
<comment type="caution">
    <text evidence="3">The sequence shown here is derived from an EMBL/GenBank/DDBJ whole genome shotgun (WGS) entry which is preliminary data.</text>
</comment>
<gene>
    <name evidence="3" type="ORF">GCM10025883_23650</name>
</gene>
<name>A0ABQ6ISI6_9MICO</name>
<feature type="region of interest" description="Disordered" evidence="1">
    <location>
        <begin position="31"/>
        <end position="50"/>
    </location>
</feature>
<dbReference type="Proteomes" id="UP001157126">
    <property type="component" value="Unassembled WGS sequence"/>
</dbReference>
<keyword evidence="4" id="KW-1185">Reference proteome</keyword>
<dbReference type="SUPFAM" id="SSF53474">
    <property type="entry name" value="alpha/beta-Hydrolases"/>
    <property type="match status" value="1"/>
</dbReference>
<feature type="compositionally biased region" description="Low complexity" evidence="1">
    <location>
        <begin position="31"/>
        <end position="46"/>
    </location>
</feature>
<evidence type="ECO:0000313" key="3">
    <source>
        <dbReference type="EMBL" id="GMA40320.1"/>
    </source>
</evidence>
<dbReference type="RefSeq" id="WP_284304049.1">
    <property type="nucleotide sequence ID" value="NZ_BSUO01000001.1"/>
</dbReference>
<protein>
    <recommendedName>
        <fullName evidence="5">Alpha/beta hydrolase family protein</fullName>
    </recommendedName>
</protein>
<evidence type="ECO:0000313" key="4">
    <source>
        <dbReference type="Proteomes" id="UP001157126"/>
    </source>
</evidence>
<dbReference type="Gene3D" id="3.40.50.1820">
    <property type="entry name" value="alpha/beta hydrolase"/>
    <property type="match status" value="1"/>
</dbReference>
<evidence type="ECO:0000256" key="1">
    <source>
        <dbReference type="SAM" id="MobiDB-lite"/>
    </source>
</evidence>
<dbReference type="InterPro" id="IPR029058">
    <property type="entry name" value="AB_hydrolase_fold"/>
</dbReference>
<proteinExistence type="predicted"/>
<accession>A0ABQ6ISI6</accession>
<feature type="signal peptide" evidence="2">
    <location>
        <begin position="1"/>
        <end position="24"/>
    </location>
</feature>